<feature type="non-terminal residue" evidence="2">
    <location>
        <position position="1"/>
    </location>
</feature>
<protein>
    <submittedName>
        <fullName evidence="2">Uncharacterized protein</fullName>
    </submittedName>
</protein>
<sequence>PNLVVARIGLRPTVHVLRLPVEAGELAAGWDVWLGPRSGAVDVEASSHGGRIPGSRFPGVHRRMRRRRRWRMFISRTEKIVERRSGVQRMKRIGLMPRRSSNGKRDFNGKVQHFPRV</sequence>
<dbReference type="Proteomes" id="UP000233551">
    <property type="component" value="Unassembled WGS sequence"/>
</dbReference>
<evidence type="ECO:0000313" key="3">
    <source>
        <dbReference type="Proteomes" id="UP000233551"/>
    </source>
</evidence>
<name>A0A2I0LA18_PUNGR</name>
<organism evidence="2 3">
    <name type="scientific">Punica granatum</name>
    <name type="common">Pomegranate</name>
    <dbReference type="NCBI Taxonomy" id="22663"/>
    <lineage>
        <taxon>Eukaryota</taxon>
        <taxon>Viridiplantae</taxon>
        <taxon>Streptophyta</taxon>
        <taxon>Embryophyta</taxon>
        <taxon>Tracheophyta</taxon>
        <taxon>Spermatophyta</taxon>
        <taxon>Magnoliopsida</taxon>
        <taxon>eudicotyledons</taxon>
        <taxon>Gunneridae</taxon>
        <taxon>Pentapetalae</taxon>
        <taxon>rosids</taxon>
        <taxon>malvids</taxon>
        <taxon>Myrtales</taxon>
        <taxon>Lythraceae</taxon>
        <taxon>Punica</taxon>
    </lineage>
</organism>
<evidence type="ECO:0000256" key="1">
    <source>
        <dbReference type="SAM" id="MobiDB-lite"/>
    </source>
</evidence>
<evidence type="ECO:0000313" key="2">
    <source>
        <dbReference type="EMBL" id="PKI77500.1"/>
    </source>
</evidence>
<reference evidence="2 3" key="1">
    <citation type="submission" date="2017-11" db="EMBL/GenBank/DDBJ databases">
        <title>De-novo sequencing of pomegranate (Punica granatum L.) genome.</title>
        <authorList>
            <person name="Akparov Z."/>
            <person name="Amiraslanov A."/>
            <person name="Hajiyeva S."/>
            <person name="Abbasov M."/>
            <person name="Kaur K."/>
            <person name="Hamwieh A."/>
            <person name="Solovyev V."/>
            <person name="Salamov A."/>
            <person name="Braich B."/>
            <person name="Kosarev P."/>
            <person name="Mahmoud A."/>
            <person name="Hajiyev E."/>
            <person name="Babayeva S."/>
            <person name="Izzatullayeva V."/>
            <person name="Mammadov A."/>
            <person name="Mammadov A."/>
            <person name="Sharifova S."/>
            <person name="Ojaghi J."/>
            <person name="Eynullazada K."/>
            <person name="Bayramov B."/>
            <person name="Abdulazimova A."/>
            <person name="Shahmuradov I."/>
        </authorList>
    </citation>
    <scope>NUCLEOTIDE SEQUENCE [LARGE SCALE GENOMIC DNA]</scope>
    <source>
        <strain evidence="3">cv. AG2017</strain>
        <tissue evidence="2">Leaf</tissue>
    </source>
</reference>
<dbReference type="EMBL" id="PGOL01000091">
    <property type="protein sequence ID" value="PKI77500.1"/>
    <property type="molecule type" value="Genomic_DNA"/>
</dbReference>
<feature type="region of interest" description="Disordered" evidence="1">
    <location>
        <begin position="93"/>
        <end position="117"/>
    </location>
</feature>
<dbReference type="AlphaFoldDB" id="A0A2I0LA18"/>
<keyword evidence="3" id="KW-1185">Reference proteome</keyword>
<proteinExistence type="predicted"/>
<gene>
    <name evidence="2" type="ORF">CRG98_002106</name>
</gene>
<accession>A0A2I0LA18</accession>
<comment type="caution">
    <text evidence="2">The sequence shown here is derived from an EMBL/GenBank/DDBJ whole genome shotgun (WGS) entry which is preliminary data.</text>
</comment>